<organism evidence="7 8">
    <name type="scientific">Peribacillus simplex</name>
    <dbReference type="NCBI Taxonomy" id="1478"/>
    <lineage>
        <taxon>Bacteria</taxon>
        <taxon>Bacillati</taxon>
        <taxon>Bacillota</taxon>
        <taxon>Bacilli</taxon>
        <taxon>Bacillales</taxon>
        <taxon>Bacillaceae</taxon>
        <taxon>Peribacillus</taxon>
    </lineage>
</organism>
<evidence type="ECO:0000256" key="1">
    <source>
        <dbReference type="ARBA" id="ARBA00001942"/>
    </source>
</evidence>
<evidence type="ECO:0000313" key="7">
    <source>
        <dbReference type="EMBL" id="MDM5454028.1"/>
    </source>
</evidence>
<dbReference type="RefSeq" id="WP_289320531.1">
    <property type="nucleotide sequence ID" value="NZ_JAUCEY010000008.1"/>
</dbReference>
<dbReference type="Gene3D" id="3.40.50.740">
    <property type="match status" value="1"/>
</dbReference>
<dbReference type="AlphaFoldDB" id="A0AAW7IGK1"/>
<evidence type="ECO:0000313" key="8">
    <source>
        <dbReference type="Proteomes" id="UP001234602"/>
    </source>
</evidence>
<dbReference type="SMART" id="SM00926">
    <property type="entry name" value="Molybdop_Fe4S4"/>
    <property type="match status" value="1"/>
</dbReference>
<dbReference type="Pfam" id="PF01568">
    <property type="entry name" value="Molydop_binding"/>
    <property type="match status" value="1"/>
</dbReference>
<sequence length="722" mass="81582">MQRDKFFKEVENVIHPNETLVKTHCAYCGMQCGMNLRVNRATNKIIGVEPRYDWPVTVGKMCPKGVTAYQQTNHDDRILKPLIRDDASLKGTKEGFREASWNEAYDLIAKKFSELQKKYGKDSLSVFSGVSMTNEKCYLTGKFARVALGTRYIDYNGRFCMSSAAGGFLRSFGVDRGSTLPWTDIHETDCLFIAGSNTAECHPTSMFRVWNVQERGGYIIVVDPRETPIARRADLHLDLKPGTDLALANGILNLLIQNGYADEEFINNHTNGFEETKELVKEFTPEYTSELTGVAPEKIIRAAEIYGKAPNAVVMFARGIEQQHKGVDNVSGYTNMALVTGKIGRPKSGVATFTGQGNGQGGREHGQKADLLPGYRKITNPKHVEEVCKVWKITPEEMPQPGVSAYEMFELMEQKTIRGLYLLCSNPAVSAPNLNFVRSTMKNLDFMLCSDFYLSESAEFADVILPSVTWSEDEGTVTNLEGRIIKINKAQEPIGDSKPDWQIQVELAERLGRGRYFSHLKTAKDVADEFRLASKGGNADYYGATWDKIDKQDGVFWPCKDDNDKGTPHMFLDKKFYHADSKAKICALPYRPPAEEPDEKYPLRLTTGRVVYHYLSGNQTRRIQFLRDMCPEPYVEAHSELAKKYNLENEDKVRLFTRRGEAIYKVKITEAIREDTVFVPYHFGHEQSINLLTIAALDPISRMPEFKVCAAQMEKVEIKKVQ</sequence>
<evidence type="ECO:0000256" key="5">
    <source>
        <dbReference type="ARBA" id="ARBA00023014"/>
    </source>
</evidence>
<dbReference type="GO" id="GO:0022904">
    <property type="term" value="P:respiratory electron transport chain"/>
    <property type="evidence" value="ECO:0007669"/>
    <property type="project" value="TreeGrafter"/>
</dbReference>
<dbReference type="GO" id="GO:0016020">
    <property type="term" value="C:membrane"/>
    <property type="evidence" value="ECO:0007669"/>
    <property type="project" value="TreeGrafter"/>
</dbReference>
<dbReference type="InterPro" id="IPR006963">
    <property type="entry name" value="Mopterin_OxRdtase_4Fe-4S_dom"/>
</dbReference>
<dbReference type="PANTHER" id="PTHR43105">
    <property type="entry name" value="RESPIRATORY NITRATE REDUCTASE"/>
    <property type="match status" value="1"/>
</dbReference>
<evidence type="ECO:0000256" key="4">
    <source>
        <dbReference type="ARBA" id="ARBA00023004"/>
    </source>
</evidence>
<accession>A0AAW7IGK1</accession>
<dbReference type="CDD" id="cd00508">
    <property type="entry name" value="MopB_CT_Fdh-Nap-like"/>
    <property type="match status" value="1"/>
</dbReference>
<comment type="cofactor">
    <cofactor evidence="1">
        <name>Mo-bis(molybdopterin guanine dinucleotide)</name>
        <dbReference type="ChEBI" id="CHEBI:60539"/>
    </cofactor>
</comment>
<dbReference type="InterPro" id="IPR006656">
    <property type="entry name" value="Mopterin_OxRdtase"/>
</dbReference>
<dbReference type="Pfam" id="PF04879">
    <property type="entry name" value="Molybdop_Fe4S4"/>
    <property type="match status" value="1"/>
</dbReference>
<keyword evidence="5" id="KW-0411">Iron-sulfur</keyword>
<keyword evidence="2" id="KW-0004">4Fe-4S</keyword>
<dbReference type="EMBL" id="JAUCEY010000008">
    <property type="protein sequence ID" value="MDM5454028.1"/>
    <property type="molecule type" value="Genomic_DNA"/>
</dbReference>
<reference evidence="7" key="1">
    <citation type="submission" date="2023-06" db="EMBL/GenBank/DDBJ databases">
        <title>Comparative genomics of Bacillaceae isolates and their secondary metabolite potential.</title>
        <authorList>
            <person name="Song L."/>
            <person name="Nielsen L.J."/>
            <person name="Mohite O."/>
            <person name="Xu X."/>
            <person name="Weber T."/>
            <person name="Kovacs A.T."/>
        </authorList>
    </citation>
    <scope>NUCLEOTIDE SEQUENCE</scope>
    <source>
        <strain evidence="7">D8_B_37</strain>
    </source>
</reference>
<dbReference type="Gene3D" id="2.40.40.20">
    <property type="match status" value="1"/>
</dbReference>
<keyword evidence="4" id="KW-0408">Iron</keyword>
<dbReference type="PROSITE" id="PS51669">
    <property type="entry name" value="4FE4S_MOW_BIS_MGD"/>
    <property type="match status" value="1"/>
</dbReference>
<dbReference type="GO" id="GO:0003954">
    <property type="term" value="F:NADH dehydrogenase activity"/>
    <property type="evidence" value="ECO:0007669"/>
    <property type="project" value="TreeGrafter"/>
</dbReference>
<evidence type="ECO:0000256" key="2">
    <source>
        <dbReference type="ARBA" id="ARBA00022485"/>
    </source>
</evidence>
<dbReference type="Gene3D" id="3.40.228.10">
    <property type="entry name" value="Dimethylsulfoxide Reductase, domain 2"/>
    <property type="match status" value="1"/>
</dbReference>
<protein>
    <submittedName>
        <fullName evidence="7">Molybdopterin oxidoreductase family protein</fullName>
    </submittedName>
</protein>
<dbReference type="SUPFAM" id="SSF50692">
    <property type="entry name" value="ADC-like"/>
    <property type="match status" value="1"/>
</dbReference>
<dbReference type="PANTHER" id="PTHR43105:SF10">
    <property type="entry name" value="NADH-QUINONE OXIDOREDUCTASE SUBUNIT G"/>
    <property type="match status" value="1"/>
</dbReference>
<keyword evidence="3" id="KW-0479">Metal-binding</keyword>
<dbReference type="InterPro" id="IPR009010">
    <property type="entry name" value="Asp_de-COase-like_dom_sf"/>
</dbReference>
<dbReference type="SUPFAM" id="SSF53706">
    <property type="entry name" value="Formate dehydrogenase/DMSO reductase, domains 1-3"/>
    <property type="match status" value="1"/>
</dbReference>
<feature type="domain" description="4Fe-4S Mo/W bis-MGD-type" evidence="6">
    <location>
        <begin position="18"/>
        <end position="76"/>
    </location>
</feature>
<evidence type="ECO:0000259" key="6">
    <source>
        <dbReference type="PROSITE" id="PS51669"/>
    </source>
</evidence>
<dbReference type="Proteomes" id="UP001234602">
    <property type="component" value="Unassembled WGS sequence"/>
</dbReference>
<dbReference type="GO" id="GO:0043546">
    <property type="term" value="F:molybdopterin cofactor binding"/>
    <property type="evidence" value="ECO:0007669"/>
    <property type="project" value="InterPro"/>
</dbReference>
<proteinExistence type="predicted"/>
<dbReference type="Pfam" id="PF00384">
    <property type="entry name" value="Molybdopterin"/>
    <property type="match status" value="1"/>
</dbReference>
<comment type="caution">
    <text evidence="7">The sequence shown here is derived from an EMBL/GenBank/DDBJ whole genome shotgun (WGS) entry which is preliminary data.</text>
</comment>
<dbReference type="GO" id="GO:0046872">
    <property type="term" value="F:metal ion binding"/>
    <property type="evidence" value="ECO:0007669"/>
    <property type="project" value="UniProtKB-KW"/>
</dbReference>
<dbReference type="InterPro" id="IPR050123">
    <property type="entry name" value="Prok_molybdopt-oxidoreductase"/>
</dbReference>
<name>A0AAW7IGK1_9BACI</name>
<dbReference type="Gene3D" id="2.20.25.90">
    <property type="entry name" value="ADC-like domains"/>
    <property type="match status" value="1"/>
</dbReference>
<dbReference type="GO" id="GO:0051539">
    <property type="term" value="F:4 iron, 4 sulfur cluster binding"/>
    <property type="evidence" value="ECO:0007669"/>
    <property type="project" value="UniProtKB-KW"/>
</dbReference>
<gene>
    <name evidence="7" type="ORF">QUF89_17975</name>
</gene>
<evidence type="ECO:0000256" key="3">
    <source>
        <dbReference type="ARBA" id="ARBA00022723"/>
    </source>
</evidence>
<dbReference type="InterPro" id="IPR006657">
    <property type="entry name" value="MoPterin_dinucl-bd_dom"/>
</dbReference>